<feature type="transmembrane region" description="Helical" evidence="7">
    <location>
        <begin position="131"/>
        <end position="153"/>
    </location>
</feature>
<keyword evidence="5 7" id="KW-1133">Transmembrane helix</keyword>
<dbReference type="GO" id="GO:0005765">
    <property type="term" value="C:lysosomal membrane"/>
    <property type="evidence" value="ECO:0007669"/>
    <property type="project" value="TreeGrafter"/>
</dbReference>
<evidence type="ECO:0000256" key="1">
    <source>
        <dbReference type="ARBA" id="ARBA00004141"/>
    </source>
</evidence>
<feature type="transmembrane region" description="Helical" evidence="7">
    <location>
        <begin position="54"/>
        <end position="78"/>
    </location>
</feature>
<evidence type="ECO:0000256" key="3">
    <source>
        <dbReference type="ARBA" id="ARBA00014635"/>
    </source>
</evidence>
<comment type="similarity">
    <text evidence="2">Belongs to the TMEM192 family.</text>
</comment>
<organism evidence="9">
    <name type="scientific">Thrips palmi</name>
    <name type="common">Melon thrips</name>
    <dbReference type="NCBI Taxonomy" id="161013"/>
    <lineage>
        <taxon>Eukaryota</taxon>
        <taxon>Metazoa</taxon>
        <taxon>Ecdysozoa</taxon>
        <taxon>Arthropoda</taxon>
        <taxon>Hexapoda</taxon>
        <taxon>Insecta</taxon>
        <taxon>Pterygota</taxon>
        <taxon>Neoptera</taxon>
        <taxon>Paraneoptera</taxon>
        <taxon>Thysanoptera</taxon>
        <taxon>Terebrantia</taxon>
        <taxon>Thripoidea</taxon>
        <taxon>Thripidae</taxon>
        <taxon>Thrips</taxon>
    </lineage>
</organism>
<dbReference type="FunCoup" id="A0A6P9A1T5">
    <property type="interactions" value="1009"/>
</dbReference>
<dbReference type="AlphaFoldDB" id="A0A6P9A1T5"/>
<evidence type="ECO:0000256" key="5">
    <source>
        <dbReference type="ARBA" id="ARBA00022989"/>
    </source>
</evidence>
<name>A0A6P9A1T5_THRPL</name>
<dbReference type="Proteomes" id="UP000515158">
    <property type="component" value="Unplaced"/>
</dbReference>
<dbReference type="RefSeq" id="XP_034250801.1">
    <property type="nucleotide sequence ID" value="XM_034394910.1"/>
</dbReference>
<evidence type="ECO:0000256" key="6">
    <source>
        <dbReference type="ARBA" id="ARBA00023136"/>
    </source>
</evidence>
<dbReference type="PANTHER" id="PTHR31592:SF1">
    <property type="entry name" value="TRANSMEMBRANE PROTEIN 192"/>
    <property type="match status" value="1"/>
</dbReference>
<dbReference type="Pfam" id="PF14802">
    <property type="entry name" value="TMEM192"/>
    <property type="match status" value="1"/>
</dbReference>
<evidence type="ECO:0000256" key="4">
    <source>
        <dbReference type="ARBA" id="ARBA00022692"/>
    </source>
</evidence>
<dbReference type="InParanoid" id="A0A6P9A1T5"/>
<proteinExistence type="inferred from homology"/>
<protein>
    <recommendedName>
        <fullName evidence="3">Transmembrane protein 192</fullName>
    </recommendedName>
</protein>
<sequence length="275" mass="31804">MVSLTRRVNTSAGGGVFFNDGLINGDDEDVQGLQPLHGSDEIGGFRKLHTFVPVMLKLCLIVLTQVTIIVLLCLWPEFRYKCEPFFLLVYIHAAYWCISWILHQHLKLKHRMLRVNGYLDFYKQTEAHIRIPFYIISLWNAVLLVITSIYHNVYGDLEQRCMSQTSSLSPNNVIGAIMTLETGILIPVLMTYLVKVRRFNETRPPPDVQREDWMMSFVRDSFPGGEVGYREPNEQIHDLLAKQADLIRYLKEHNAMLNHKIMQLSSRSHVEPECT</sequence>
<evidence type="ECO:0000313" key="9">
    <source>
        <dbReference type="RefSeq" id="XP_034250801.1"/>
    </source>
</evidence>
<dbReference type="OrthoDB" id="6277625at2759"/>
<keyword evidence="6 7" id="KW-0472">Membrane</keyword>
<keyword evidence="4 7" id="KW-0812">Transmembrane</keyword>
<feature type="transmembrane region" description="Helical" evidence="7">
    <location>
        <begin position="173"/>
        <end position="194"/>
    </location>
</feature>
<dbReference type="KEGG" id="tpal:117651128"/>
<dbReference type="PANTHER" id="PTHR31592">
    <property type="entry name" value="TRANSMEMBRANE PROTEIN 192"/>
    <property type="match status" value="1"/>
</dbReference>
<gene>
    <name evidence="9" type="primary">LOC117651128</name>
</gene>
<evidence type="ECO:0000256" key="2">
    <source>
        <dbReference type="ARBA" id="ARBA00006314"/>
    </source>
</evidence>
<comment type="subcellular location">
    <subcellularLocation>
        <location evidence="1">Membrane</location>
        <topology evidence="1">Multi-pass membrane protein</topology>
    </subcellularLocation>
</comment>
<dbReference type="GO" id="GO:0005770">
    <property type="term" value="C:late endosome"/>
    <property type="evidence" value="ECO:0007669"/>
    <property type="project" value="TreeGrafter"/>
</dbReference>
<dbReference type="InterPro" id="IPR029399">
    <property type="entry name" value="TMEM192"/>
</dbReference>
<accession>A0A6P9A1T5</accession>
<keyword evidence="8" id="KW-1185">Reference proteome</keyword>
<feature type="transmembrane region" description="Helical" evidence="7">
    <location>
        <begin position="84"/>
        <end position="102"/>
    </location>
</feature>
<reference evidence="9" key="1">
    <citation type="submission" date="2025-08" db="UniProtKB">
        <authorList>
            <consortium name="RefSeq"/>
        </authorList>
    </citation>
    <scope>IDENTIFICATION</scope>
    <source>
        <tissue evidence="9">Total insect</tissue>
    </source>
</reference>
<evidence type="ECO:0000313" key="8">
    <source>
        <dbReference type="Proteomes" id="UP000515158"/>
    </source>
</evidence>
<evidence type="ECO:0000256" key="7">
    <source>
        <dbReference type="SAM" id="Phobius"/>
    </source>
</evidence>
<dbReference type="GeneID" id="117651128"/>